<evidence type="ECO:0000256" key="12">
    <source>
        <dbReference type="ARBA" id="ARBA00023136"/>
    </source>
</evidence>
<keyword evidence="4 13" id="KW-0812">Transmembrane</keyword>
<dbReference type="EMBL" id="JAAYYV010000226">
    <property type="protein sequence ID" value="NLF54465.1"/>
    <property type="molecule type" value="Genomic_DNA"/>
</dbReference>
<dbReference type="RefSeq" id="WP_068807534.1">
    <property type="nucleotide sequence ID" value="NZ_MBFM01000003.1"/>
</dbReference>
<evidence type="ECO:0000313" key="16">
    <source>
        <dbReference type="EMBL" id="NLF54465.1"/>
    </source>
</evidence>
<reference evidence="16 17" key="1">
    <citation type="journal article" date="2020" name="Biotechnol. Biofuels">
        <title>New insights from the biogas microbiome by comprehensive genome-resolved metagenomics of nearly 1600 species originating from multiple anaerobic digesters.</title>
        <authorList>
            <person name="Campanaro S."/>
            <person name="Treu L."/>
            <person name="Rodriguez-R L.M."/>
            <person name="Kovalovszki A."/>
            <person name="Ziels R.M."/>
            <person name="Maus I."/>
            <person name="Zhu X."/>
            <person name="Kougias P.G."/>
            <person name="Basile A."/>
            <person name="Luo G."/>
            <person name="Schluter A."/>
            <person name="Konstantinidis K.T."/>
            <person name="Angelidaki I."/>
        </authorList>
    </citation>
    <scope>NUCLEOTIDE SEQUENCE [LARGE SCALE GENOMIC DNA]</scope>
    <source>
        <strain evidence="16">AS06rmzACSIP_256</strain>
    </source>
</reference>
<dbReference type="InterPro" id="IPR050415">
    <property type="entry name" value="MRET"/>
</dbReference>
<dbReference type="InterPro" id="IPR017927">
    <property type="entry name" value="FAD-bd_FR_type"/>
</dbReference>
<protein>
    <submittedName>
        <fullName evidence="16">Ferric reductase</fullName>
    </submittedName>
</protein>
<evidence type="ECO:0000256" key="6">
    <source>
        <dbReference type="ARBA" id="ARBA00022723"/>
    </source>
</evidence>
<dbReference type="GO" id="GO:0051537">
    <property type="term" value="F:2 iron, 2 sulfur cluster binding"/>
    <property type="evidence" value="ECO:0007669"/>
    <property type="project" value="UniProtKB-KW"/>
</dbReference>
<evidence type="ECO:0000256" key="1">
    <source>
        <dbReference type="ARBA" id="ARBA00001974"/>
    </source>
</evidence>
<comment type="cofactor">
    <cofactor evidence="1">
        <name>FAD</name>
        <dbReference type="ChEBI" id="CHEBI:57692"/>
    </cofactor>
</comment>
<dbReference type="SFLD" id="SFLDS00052">
    <property type="entry name" value="Ferric_Reductase_Domain"/>
    <property type="match status" value="1"/>
</dbReference>
<name>A0A7X7LW63_9RHOO</name>
<dbReference type="OrthoDB" id="9796486at2"/>
<organism evidence="16 17">
    <name type="scientific">Thauera phenolivorans</name>
    <dbReference type="NCBI Taxonomy" id="1792543"/>
    <lineage>
        <taxon>Bacteria</taxon>
        <taxon>Pseudomonadati</taxon>
        <taxon>Pseudomonadota</taxon>
        <taxon>Betaproteobacteria</taxon>
        <taxon>Rhodocyclales</taxon>
        <taxon>Zoogloeaceae</taxon>
        <taxon>Thauera</taxon>
    </lineage>
</organism>
<evidence type="ECO:0000256" key="7">
    <source>
        <dbReference type="ARBA" id="ARBA00022827"/>
    </source>
</evidence>
<evidence type="ECO:0000256" key="11">
    <source>
        <dbReference type="ARBA" id="ARBA00023014"/>
    </source>
</evidence>
<feature type="domain" description="FAD-binding FR-type" evidence="15">
    <location>
        <begin position="214"/>
        <end position="313"/>
    </location>
</feature>
<keyword evidence="10" id="KW-0408">Iron</keyword>
<comment type="subcellular location">
    <subcellularLocation>
        <location evidence="2">Membrane</location>
        <topology evidence="2">Multi-pass membrane protein</topology>
    </subcellularLocation>
</comment>
<feature type="transmembrane region" description="Helical" evidence="13">
    <location>
        <begin position="42"/>
        <end position="59"/>
    </location>
</feature>
<keyword evidence="9" id="KW-0560">Oxidoreductase</keyword>
<keyword evidence="5" id="KW-0001">2Fe-2S</keyword>
<keyword evidence="8 13" id="KW-1133">Transmembrane helix</keyword>
<feature type="chain" id="PRO_5030927892" evidence="14">
    <location>
        <begin position="28"/>
        <end position="442"/>
    </location>
</feature>
<evidence type="ECO:0000256" key="9">
    <source>
        <dbReference type="ARBA" id="ARBA00023002"/>
    </source>
</evidence>
<dbReference type="Pfam" id="PF00175">
    <property type="entry name" value="NAD_binding_1"/>
    <property type="match status" value="1"/>
</dbReference>
<evidence type="ECO:0000256" key="10">
    <source>
        <dbReference type="ARBA" id="ARBA00023004"/>
    </source>
</evidence>
<proteinExistence type="predicted"/>
<dbReference type="Gene3D" id="2.40.30.10">
    <property type="entry name" value="Translation factors"/>
    <property type="match status" value="1"/>
</dbReference>
<evidence type="ECO:0000256" key="2">
    <source>
        <dbReference type="ARBA" id="ARBA00004141"/>
    </source>
</evidence>
<evidence type="ECO:0000256" key="8">
    <source>
        <dbReference type="ARBA" id="ARBA00022989"/>
    </source>
</evidence>
<dbReference type="InterPro" id="IPR001433">
    <property type="entry name" value="OxRdtase_FAD/NAD-bd"/>
</dbReference>
<feature type="transmembrane region" description="Helical" evidence="13">
    <location>
        <begin position="167"/>
        <end position="185"/>
    </location>
</feature>
<dbReference type="GO" id="GO:0016491">
    <property type="term" value="F:oxidoreductase activity"/>
    <property type="evidence" value="ECO:0007669"/>
    <property type="project" value="UniProtKB-KW"/>
</dbReference>
<comment type="caution">
    <text evidence="16">The sequence shown here is derived from an EMBL/GenBank/DDBJ whole genome shotgun (WGS) entry which is preliminary data.</text>
</comment>
<dbReference type="InterPro" id="IPR017938">
    <property type="entry name" value="Riboflavin_synthase-like_b-brl"/>
</dbReference>
<feature type="transmembrane region" description="Helical" evidence="13">
    <location>
        <begin position="79"/>
        <end position="97"/>
    </location>
</feature>
<feature type="transmembrane region" description="Helical" evidence="13">
    <location>
        <begin position="191"/>
        <end position="209"/>
    </location>
</feature>
<dbReference type="InterPro" id="IPR013130">
    <property type="entry name" value="Fe3_Rdtase_TM_dom"/>
</dbReference>
<dbReference type="GO" id="GO:0016020">
    <property type="term" value="C:membrane"/>
    <property type="evidence" value="ECO:0007669"/>
    <property type="project" value="UniProtKB-SubCell"/>
</dbReference>
<evidence type="ECO:0000259" key="15">
    <source>
        <dbReference type="PROSITE" id="PS51384"/>
    </source>
</evidence>
<dbReference type="Pfam" id="PF01794">
    <property type="entry name" value="Ferric_reduct"/>
    <property type="match status" value="1"/>
</dbReference>
<dbReference type="InterPro" id="IPR039261">
    <property type="entry name" value="FNR_nucleotide-bd"/>
</dbReference>
<dbReference type="CDD" id="cd06198">
    <property type="entry name" value="FNR_like_3"/>
    <property type="match status" value="1"/>
</dbReference>
<gene>
    <name evidence="16" type="ORF">GX576_08750</name>
</gene>
<accession>A0A7X7LW63</accession>
<evidence type="ECO:0000256" key="3">
    <source>
        <dbReference type="ARBA" id="ARBA00022630"/>
    </source>
</evidence>
<evidence type="ECO:0000256" key="4">
    <source>
        <dbReference type="ARBA" id="ARBA00022692"/>
    </source>
</evidence>
<dbReference type="SUPFAM" id="SSF52343">
    <property type="entry name" value="Ferredoxin reductase-like, C-terminal NADP-linked domain"/>
    <property type="match status" value="1"/>
</dbReference>
<keyword evidence="7" id="KW-0274">FAD</keyword>
<dbReference type="Gene3D" id="3.40.50.80">
    <property type="entry name" value="Nucleotide-binding domain of ferredoxin-NADP reductase (FNR) module"/>
    <property type="match status" value="1"/>
</dbReference>
<keyword evidence="11" id="KW-0411">Iron-sulfur</keyword>
<dbReference type="AlphaFoldDB" id="A0A7X7LW63"/>
<dbReference type="GO" id="GO:0046872">
    <property type="term" value="F:metal ion binding"/>
    <property type="evidence" value="ECO:0007669"/>
    <property type="project" value="UniProtKB-KW"/>
</dbReference>
<dbReference type="PANTHER" id="PTHR47354">
    <property type="entry name" value="NADH OXIDOREDUCTASE HCR"/>
    <property type="match status" value="1"/>
</dbReference>
<evidence type="ECO:0000313" key="17">
    <source>
        <dbReference type="Proteomes" id="UP000536534"/>
    </source>
</evidence>
<evidence type="ECO:0000256" key="14">
    <source>
        <dbReference type="SAM" id="SignalP"/>
    </source>
</evidence>
<keyword evidence="14" id="KW-0732">Signal</keyword>
<dbReference type="SUPFAM" id="SSF63380">
    <property type="entry name" value="Riboflavin synthase domain-like"/>
    <property type="match status" value="1"/>
</dbReference>
<feature type="transmembrane region" description="Helical" evidence="13">
    <location>
        <begin position="136"/>
        <end position="155"/>
    </location>
</feature>
<dbReference type="Proteomes" id="UP000536534">
    <property type="component" value="Unassembled WGS sequence"/>
</dbReference>
<dbReference type="InterPro" id="IPR013112">
    <property type="entry name" value="FAD-bd_8"/>
</dbReference>
<keyword evidence="12 13" id="KW-0472">Membrane</keyword>
<keyword evidence="6" id="KW-0479">Metal-binding</keyword>
<dbReference type="PROSITE" id="PS51384">
    <property type="entry name" value="FAD_FR"/>
    <property type="match status" value="1"/>
</dbReference>
<dbReference type="PRINTS" id="PR00406">
    <property type="entry name" value="CYTB5RDTASE"/>
</dbReference>
<dbReference type="Pfam" id="PF08022">
    <property type="entry name" value="FAD_binding_8"/>
    <property type="match status" value="1"/>
</dbReference>
<evidence type="ECO:0000256" key="13">
    <source>
        <dbReference type="SAM" id="Phobius"/>
    </source>
</evidence>
<sequence>MKRFLTAFIALVTLAWAAQALSTSAVAAGVLANPWAVREHALTLTGLWSFALMSLTMVLGTRPAWLEGPFGGMDRIYRIHKWAGILATGFAALHWLIEMSDAIIRALWGRAGRLPRDHGGGALEAMRDVAEELGEFAIYALLAMLVLSLWKRFPFRIWRYLHKLMPALYLALAFHAAFLAPLDYWTQPVGLLLAVLIAAGAIASVWALAGRIGHHRRVGGVVESVRTPGAGITEVGCRLDGGWRGHRPGQFAFVTFDRVEGAHPFTIASADRGDRRITFEIKALGDYTRGLAQRLQPGQAVQIEGPYGRFDLPTGRGQRDQVWIAGGIGVTPFIAWLEALQTTPDQAPDADLYYCVRDRDSDPFVARLEALCAQLPALRLQVISSARDESLSAATLSDRAGTDAVTEVWYCGPQGLADKLRKGLRQMGAARFRFHQEAFEMR</sequence>
<dbReference type="PANTHER" id="PTHR47354:SF8">
    <property type="entry name" value="1,2-PHENYLACETYL-COA EPOXIDASE, SUBUNIT E"/>
    <property type="match status" value="1"/>
</dbReference>
<evidence type="ECO:0000256" key="5">
    <source>
        <dbReference type="ARBA" id="ARBA00022714"/>
    </source>
</evidence>
<feature type="signal peptide" evidence="14">
    <location>
        <begin position="1"/>
        <end position="27"/>
    </location>
</feature>
<dbReference type="GO" id="GO:0050660">
    <property type="term" value="F:flavin adenine dinucleotide binding"/>
    <property type="evidence" value="ECO:0007669"/>
    <property type="project" value="TreeGrafter"/>
</dbReference>
<keyword evidence="3" id="KW-0285">Flavoprotein</keyword>